<evidence type="ECO:0000259" key="1">
    <source>
        <dbReference type="Pfam" id="PF08818"/>
    </source>
</evidence>
<dbReference type="OrthoDB" id="670608at2"/>
<dbReference type="EMBL" id="VLNR01000018">
    <property type="protein sequence ID" value="TSE08899.1"/>
    <property type="molecule type" value="Genomic_DNA"/>
</dbReference>
<dbReference type="InterPro" id="IPR014922">
    <property type="entry name" value="YdhG-like"/>
</dbReference>
<comment type="caution">
    <text evidence="2">The sequence shown here is derived from an EMBL/GenBank/DDBJ whole genome shotgun (WGS) entry which is preliminary data.</text>
</comment>
<dbReference type="RefSeq" id="WP_109434813.1">
    <property type="nucleotide sequence ID" value="NZ_CANLFO010000014.1"/>
</dbReference>
<evidence type="ECO:0000313" key="3">
    <source>
        <dbReference type="Proteomes" id="UP000318833"/>
    </source>
</evidence>
<dbReference type="Gene3D" id="3.90.1150.200">
    <property type="match status" value="1"/>
</dbReference>
<dbReference type="AlphaFoldDB" id="A0A554VLA8"/>
<accession>A0A554VLA8</accession>
<organism evidence="2 3">
    <name type="scientific">Aquimarina algiphila</name>
    <dbReference type="NCBI Taxonomy" id="2047982"/>
    <lineage>
        <taxon>Bacteria</taxon>
        <taxon>Pseudomonadati</taxon>
        <taxon>Bacteroidota</taxon>
        <taxon>Flavobacteriia</taxon>
        <taxon>Flavobacteriales</taxon>
        <taxon>Flavobacteriaceae</taxon>
        <taxon>Aquimarina</taxon>
    </lineage>
</organism>
<dbReference type="SUPFAM" id="SSF159888">
    <property type="entry name" value="YdhG-like"/>
    <property type="match status" value="1"/>
</dbReference>
<name>A0A554VLA8_9FLAO</name>
<gene>
    <name evidence="2" type="ORF">FOF46_10535</name>
</gene>
<proteinExistence type="predicted"/>
<keyword evidence="3" id="KW-1185">Reference proteome</keyword>
<protein>
    <submittedName>
        <fullName evidence="2">DUF1801 domain-containing protein</fullName>
    </submittedName>
</protein>
<evidence type="ECO:0000313" key="2">
    <source>
        <dbReference type="EMBL" id="TSE08899.1"/>
    </source>
</evidence>
<dbReference type="Pfam" id="PF08818">
    <property type="entry name" value="DUF1801"/>
    <property type="match status" value="1"/>
</dbReference>
<feature type="domain" description="YdhG-like" evidence="1">
    <location>
        <begin position="16"/>
        <end position="109"/>
    </location>
</feature>
<sequence>MKPAEHYILNQSEPFKTILLHLQMLIESTIPSVELLYKYKIPFYYISNRPFCYLNANKGYVDVGFWNAGHITVHLEHMTTAGRKVMKSLRYKSIDEINETVLIEVLQNAYLVKDKKFYK</sequence>
<dbReference type="Proteomes" id="UP000318833">
    <property type="component" value="Unassembled WGS sequence"/>
</dbReference>
<reference evidence="2 3" key="1">
    <citation type="submission" date="2019-07" db="EMBL/GenBank/DDBJ databases">
        <title>The draft genome sequence of Aquimarina algiphila M91.</title>
        <authorList>
            <person name="Meng X."/>
        </authorList>
    </citation>
    <scope>NUCLEOTIDE SEQUENCE [LARGE SCALE GENOMIC DNA]</scope>
    <source>
        <strain evidence="2 3">M91</strain>
    </source>
</reference>